<comment type="caution">
    <text evidence="16">The sequence shown here is derived from an EMBL/GenBank/DDBJ whole genome shotgun (WGS) entry which is preliminary data.</text>
</comment>
<dbReference type="Proteomes" id="UP001279734">
    <property type="component" value="Unassembled WGS sequence"/>
</dbReference>
<dbReference type="InterPro" id="IPR038765">
    <property type="entry name" value="Papain-like_cys_pep_sf"/>
</dbReference>
<keyword evidence="7" id="KW-0833">Ubl conjugation pathway</keyword>
<dbReference type="EC" id="3.4.19.12" evidence="3"/>
<evidence type="ECO:0000256" key="5">
    <source>
        <dbReference type="ARBA" id="ARBA00022723"/>
    </source>
</evidence>
<dbReference type="InterPro" id="IPR018200">
    <property type="entry name" value="USP_CS"/>
</dbReference>
<evidence type="ECO:0000256" key="1">
    <source>
        <dbReference type="ARBA" id="ARBA00000707"/>
    </source>
</evidence>
<dbReference type="Pfam" id="PF01753">
    <property type="entry name" value="zf-MYND"/>
    <property type="match status" value="1"/>
</dbReference>
<dbReference type="SUPFAM" id="SSF144232">
    <property type="entry name" value="HIT/MYND zinc finger-like"/>
    <property type="match status" value="1"/>
</dbReference>
<keyword evidence="13" id="KW-0812">Transmembrane</keyword>
<comment type="similarity">
    <text evidence="2">Belongs to the peptidase C19 family.</text>
</comment>
<keyword evidence="13" id="KW-1133">Transmembrane helix</keyword>
<dbReference type="GO" id="GO:0005829">
    <property type="term" value="C:cytosol"/>
    <property type="evidence" value="ECO:0007669"/>
    <property type="project" value="TreeGrafter"/>
</dbReference>
<accession>A0AAD3Y1R3</accession>
<evidence type="ECO:0000256" key="10">
    <source>
        <dbReference type="ARBA" id="ARBA00022833"/>
    </source>
</evidence>
<dbReference type="Pfam" id="PF00443">
    <property type="entry name" value="UCH"/>
    <property type="match status" value="1"/>
</dbReference>
<dbReference type="Gene3D" id="6.10.140.2220">
    <property type="match status" value="1"/>
</dbReference>
<dbReference type="GO" id="GO:0004843">
    <property type="term" value="F:cysteine-type deubiquitinase activity"/>
    <property type="evidence" value="ECO:0007669"/>
    <property type="project" value="UniProtKB-EC"/>
</dbReference>
<keyword evidence="10" id="KW-0862">Zinc</keyword>
<evidence type="ECO:0000259" key="15">
    <source>
        <dbReference type="PROSITE" id="PS50865"/>
    </source>
</evidence>
<evidence type="ECO:0000313" key="16">
    <source>
        <dbReference type="EMBL" id="GMH24239.1"/>
    </source>
</evidence>
<keyword evidence="6 11" id="KW-0863">Zinc-finger</keyword>
<evidence type="ECO:0000256" key="12">
    <source>
        <dbReference type="SAM" id="MobiDB-lite"/>
    </source>
</evidence>
<feature type="region of interest" description="Disordered" evidence="12">
    <location>
        <begin position="186"/>
        <end position="213"/>
    </location>
</feature>
<evidence type="ECO:0000256" key="9">
    <source>
        <dbReference type="ARBA" id="ARBA00022807"/>
    </source>
</evidence>
<keyword evidence="9" id="KW-0788">Thiol protease</keyword>
<organism evidence="16 17">
    <name type="scientific">Nepenthes gracilis</name>
    <name type="common">Slender pitcher plant</name>
    <dbReference type="NCBI Taxonomy" id="150966"/>
    <lineage>
        <taxon>Eukaryota</taxon>
        <taxon>Viridiplantae</taxon>
        <taxon>Streptophyta</taxon>
        <taxon>Embryophyta</taxon>
        <taxon>Tracheophyta</taxon>
        <taxon>Spermatophyta</taxon>
        <taxon>Magnoliopsida</taxon>
        <taxon>eudicotyledons</taxon>
        <taxon>Gunneridae</taxon>
        <taxon>Pentapetalae</taxon>
        <taxon>Caryophyllales</taxon>
        <taxon>Nepenthaceae</taxon>
        <taxon>Nepenthes</taxon>
    </lineage>
</organism>
<dbReference type="GO" id="GO:0016579">
    <property type="term" value="P:protein deubiquitination"/>
    <property type="evidence" value="ECO:0007669"/>
    <property type="project" value="InterPro"/>
</dbReference>
<dbReference type="PROSITE" id="PS50865">
    <property type="entry name" value="ZF_MYND_2"/>
    <property type="match status" value="1"/>
</dbReference>
<keyword evidence="17" id="KW-1185">Reference proteome</keyword>
<dbReference type="FunFam" id="6.10.140.2220:FF:000006">
    <property type="entry name" value="Ubiquitin carboxyl-terminal hydrolase 15"/>
    <property type="match status" value="1"/>
</dbReference>
<evidence type="ECO:0000256" key="6">
    <source>
        <dbReference type="ARBA" id="ARBA00022771"/>
    </source>
</evidence>
<evidence type="ECO:0000256" key="13">
    <source>
        <dbReference type="SAM" id="Phobius"/>
    </source>
</evidence>
<sequence length="879" mass="98609">MLEPREADIPAFFLVLVVLPLVTYILLGKWGEVSKRKLRISLLAKLAVEESLGAEEMATASVIPHVSPPKIVFHECARCHGPATTRCSRCKSVRYCSGKCQIIHWRQGHKEECWSPQSFSSSLKPTFIEELGHAQALSKEDLYPLYFSHPPLENASSDVKYPSRDPSASAAAISLMETPKMPMLERKTAEKQVPHKSTREMDTSETNSAEDISSSVAASSNSCCINSVKKAHMRHKLRGSDSVNPGDGFSVMNDFGNPTKLSHGNAYLNKEKNGLVSDEPIRMGDVNRAEGGNGMTTMRFMKMIDLKRSPKVTKKDILEVHGDSRKKVKMLFPYKEFTKFFQYEIPDLAPRGLLNCGNSCYANAVLQCLSCTKPLVVYLLKRTHSRTCCIKSWCLLCELEQHVMMLRESGGPLSPSRILLHMRSINCQIGDGSQEDAHEFLRLLVTSMQSICLEELGGEKQVDPSLQETTFIKHTFGGCLQSKVKCLKCYHESEQYENIMDLTLEIFGWVESLEDALTQFTTPEDLDGENMYRCGRCASYVRARKQLSIDEAPNVLTIVLKRFQEGSYGKINKFVTFPDMLDMIPFMTGTHDIPPLYVLYAVVVHMDTLNASFSGHYVSYVKDLQGNWLRIDDSEVQPVSMSQVMAEGAYILFYIRSFPRPLGACVKTSAQQQSPPVKHHAAHKSSRPGVSLRPPTHSRPETFMGYTNHTSDEILRSANKRFSPMMETYAEPIGGEFSDATSSDWSLFTSSDEASFTTESTSDSFSTADYADPYNIDPVTSLFSMLYEQERACQRTVSCTLSSGSRPCTRFAYEEKGFVFDSNESYLSSNPLNEVPRGGNLRQVSVPPEASRGRKYCELAKYGGNREDKFLRTLTRLKH</sequence>
<keyword evidence="5" id="KW-0479">Metal-binding</keyword>
<proteinExistence type="inferred from homology"/>
<name>A0AAD3Y1R3_NEPGR</name>
<dbReference type="SUPFAM" id="SSF54001">
    <property type="entry name" value="Cysteine proteinases"/>
    <property type="match status" value="1"/>
</dbReference>
<reference evidence="16" key="1">
    <citation type="submission" date="2023-05" db="EMBL/GenBank/DDBJ databases">
        <title>Nepenthes gracilis genome sequencing.</title>
        <authorList>
            <person name="Fukushima K."/>
        </authorList>
    </citation>
    <scope>NUCLEOTIDE SEQUENCE</scope>
    <source>
        <strain evidence="16">SING2019-196</strain>
    </source>
</reference>
<dbReference type="GO" id="GO:0005634">
    <property type="term" value="C:nucleus"/>
    <property type="evidence" value="ECO:0007669"/>
    <property type="project" value="TreeGrafter"/>
</dbReference>
<dbReference type="GO" id="GO:0008270">
    <property type="term" value="F:zinc ion binding"/>
    <property type="evidence" value="ECO:0007669"/>
    <property type="project" value="UniProtKB-KW"/>
</dbReference>
<dbReference type="InterPro" id="IPR028889">
    <property type="entry name" value="USP"/>
</dbReference>
<dbReference type="InterPro" id="IPR002893">
    <property type="entry name" value="Znf_MYND"/>
</dbReference>
<feature type="domain" description="USP" evidence="14">
    <location>
        <begin position="351"/>
        <end position="657"/>
    </location>
</feature>
<evidence type="ECO:0000256" key="4">
    <source>
        <dbReference type="ARBA" id="ARBA00022670"/>
    </source>
</evidence>
<dbReference type="Gene3D" id="3.90.70.10">
    <property type="entry name" value="Cysteine proteinases"/>
    <property type="match status" value="1"/>
</dbReference>
<comment type="catalytic activity">
    <reaction evidence="1">
        <text>Thiol-dependent hydrolysis of ester, thioester, amide, peptide and isopeptide bonds formed by the C-terminal Gly of ubiquitin (a 76-residue protein attached to proteins as an intracellular targeting signal).</text>
        <dbReference type="EC" id="3.4.19.12"/>
    </reaction>
</comment>
<feature type="domain" description="MYND-type" evidence="15">
    <location>
        <begin position="76"/>
        <end position="113"/>
    </location>
</feature>
<dbReference type="AlphaFoldDB" id="A0AAD3Y1R3"/>
<evidence type="ECO:0000256" key="7">
    <source>
        <dbReference type="ARBA" id="ARBA00022786"/>
    </source>
</evidence>
<evidence type="ECO:0000256" key="11">
    <source>
        <dbReference type="PROSITE-ProRule" id="PRU00134"/>
    </source>
</evidence>
<dbReference type="PROSITE" id="PS50235">
    <property type="entry name" value="USP_3"/>
    <property type="match status" value="1"/>
</dbReference>
<feature type="compositionally biased region" description="Basic residues" evidence="12">
    <location>
        <begin position="677"/>
        <end position="686"/>
    </location>
</feature>
<protein>
    <recommendedName>
        <fullName evidence="3">ubiquitinyl hydrolase 1</fullName>
        <ecNumber evidence="3">3.4.19.12</ecNumber>
    </recommendedName>
</protein>
<evidence type="ECO:0000313" key="17">
    <source>
        <dbReference type="Proteomes" id="UP001279734"/>
    </source>
</evidence>
<feature type="transmembrane region" description="Helical" evidence="13">
    <location>
        <begin position="12"/>
        <end position="31"/>
    </location>
</feature>
<feature type="region of interest" description="Disordered" evidence="12">
    <location>
        <begin position="669"/>
        <end position="698"/>
    </location>
</feature>
<evidence type="ECO:0000256" key="8">
    <source>
        <dbReference type="ARBA" id="ARBA00022801"/>
    </source>
</evidence>
<dbReference type="CDD" id="cd02661">
    <property type="entry name" value="Peptidase_C19E"/>
    <property type="match status" value="1"/>
</dbReference>
<dbReference type="EMBL" id="BSYO01000027">
    <property type="protein sequence ID" value="GMH24239.1"/>
    <property type="molecule type" value="Genomic_DNA"/>
</dbReference>
<dbReference type="InterPro" id="IPR001394">
    <property type="entry name" value="Peptidase_C19_UCH"/>
</dbReference>
<feature type="compositionally biased region" description="Basic and acidic residues" evidence="12">
    <location>
        <begin position="186"/>
        <end position="202"/>
    </location>
</feature>
<dbReference type="FunFam" id="3.90.70.10:FF:000026">
    <property type="entry name" value="Ubiquitin carboxyl-terminal hydrolase 15"/>
    <property type="match status" value="1"/>
</dbReference>
<gene>
    <name evidence="16" type="ORF">Nepgr_026082</name>
</gene>
<keyword evidence="8" id="KW-0378">Hydrolase</keyword>
<dbReference type="PANTHER" id="PTHR24006:SF685">
    <property type="entry name" value="UBIQUITIN CARBOXYL-TERMINAL HYDROLASE 15"/>
    <property type="match status" value="1"/>
</dbReference>
<keyword evidence="4" id="KW-0645">Protease</keyword>
<keyword evidence="13" id="KW-0472">Membrane</keyword>
<dbReference type="PROSITE" id="PS00972">
    <property type="entry name" value="USP_1"/>
    <property type="match status" value="1"/>
</dbReference>
<dbReference type="PANTHER" id="PTHR24006">
    <property type="entry name" value="UBIQUITIN CARBOXYL-TERMINAL HYDROLASE"/>
    <property type="match status" value="1"/>
</dbReference>
<evidence type="ECO:0000256" key="3">
    <source>
        <dbReference type="ARBA" id="ARBA00012759"/>
    </source>
</evidence>
<evidence type="ECO:0000259" key="14">
    <source>
        <dbReference type="PROSITE" id="PS50235"/>
    </source>
</evidence>
<dbReference type="InterPro" id="IPR050164">
    <property type="entry name" value="Peptidase_C19"/>
</dbReference>
<dbReference type="GO" id="GO:0006508">
    <property type="term" value="P:proteolysis"/>
    <property type="evidence" value="ECO:0007669"/>
    <property type="project" value="UniProtKB-KW"/>
</dbReference>
<evidence type="ECO:0000256" key="2">
    <source>
        <dbReference type="ARBA" id="ARBA00009085"/>
    </source>
</evidence>